<reference evidence="2" key="1">
    <citation type="submission" date="2010-07" db="EMBL/GenBank/DDBJ databases">
        <title>The complete genome of Methanosalsum zhilinae DSM 4017.</title>
        <authorList>
            <consortium name="US DOE Joint Genome Institute (JGI-PGF)"/>
            <person name="Lucas S."/>
            <person name="Copeland A."/>
            <person name="Lapidus A."/>
            <person name="Glavina del Rio T."/>
            <person name="Dalin E."/>
            <person name="Tice H."/>
            <person name="Bruce D."/>
            <person name="Goodwin L."/>
            <person name="Pitluck S."/>
            <person name="Kyrpides N."/>
            <person name="Mavromatis K."/>
            <person name="Ovchinnikova G."/>
            <person name="Daligault H."/>
            <person name="Detter J.C."/>
            <person name="Han C."/>
            <person name="Tapia R."/>
            <person name="Larimer F."/>
            <person name="Land M."/>
            <person name="Hauser L."/>
            <person name="Markowitz V."/>
            <person name="Cheng J.-F."/>
            <person name="Hugenholtz P."/>
            <person name="Woyke T."/>
            <person name="Wu D."/>
            <person name="Spring S."/>
            <person name="Schueler E."/>
            <person name="Brambilla E."/>
            <person name="Klenk H.-P."/>
            <person name="Eisen J.A."/>
        </authorList>
    </citation>
    <scope>NUCLEOTIDE SEQUENCE</scope>
    <source>
        <strain evidence="2">DSM 4017</strain>
    </source>
</reference>
<dbReference type="Gene3D" id="1.20.1290.10">
    <property type="entry name" value="AhpD-like"/>
    <property type="match status" value="1"/>
</dbReference>
<evidence type="ECO:0000313" key="2">
    <source>
        <dbReference type="EMBL" id="AEH60653.1"/>
    </source>
</evidence>
<dbReference type="HOGENOM" id="CLU_2230399_0_0_2"/>
<dbReference type="RefSeq" id="WP_013898092.1">
    <property type="nucleotide sequence ID" value="NC_015676.1"/>
</dbReference>
<proteinExistence type="predicted"/>
<dbReference type="OrthoDB" id="139309at2157"/>
<dbReference type="InterPro" id="IPR029032">
    <property type="entry name" value="AhpD-like"/>
</dbReference>
<accession>F7XKP3</accession>
<sequence length="119" mass="13612">MTENTEGVKEVKGFMPRAVRYAQRVDDDFAAGISELYKAIWSERENGLQMKEKHLISFSIACSKNNAESATKILERLKKFGATREEIEDAMMIATWTSGVQYFTDFSIVILEEMDRLGF</sequence>
<gene>
    <name evidence="2" type="ordered locus">Mzhil_0789</name>
</gene>
<dbReference type="KEGG" id="mzh:Mzhil_0789"/>
<dbReference type="EMBL" id="CP002101">
    <property type="protein sequence ID" value="AEH60653.1"/>
    <property type="molecule type" value="Genomic_DNA"/>
</dbReference>
<organism evidence="2 3">
    <name type="scientific">Methanosalsum zhilinae (strain DSM 4017 / NBRC 107636 / OCM 62 / WeN5)</name>
    <name type="common">Methanohalophilus zhilinae</name>
    <dbReference type="NCBI Taxonomy" id="679901"/>
    <lineage>
        <taxon>Archaea</taxon>
        <taxon>Methanobacteriati</taxon>
        <taxon>Methanobacteriota</taxon>
        <taxon>Stenosarchaea group</taxon>
        <taxon>Methanomicrobia</taxon>
        <taxon>Methanosarcinales</taxon>
        <taxon>Methanosarcinaceae</taxon>
        <taxon>Methanosalsum</taxon>
    </lineage>
</organism>
<keyword evidence="3" id="KW-1185">Reference proteome</keyword>
<dbReference type="GO" id="GO:0051920">
    <property type="term" value="F:peroxiredoxin activity"/>
    <property type="evidence" value="ECO:0007669"/>
    <property type="project" value="InterPro"/>
</dbReference>
<dbReference type="Pfam" id="PF02627">
    <property type="entry name" value="CMD"/>
    <property type="match status" value="1"/>
</dbReference>
<evidence type="ECO:0000313" key="3">
    <source>
        <dbReference type="Proteomes" id="UP000006622"/>
    </source>
</evidence>
<dbReference type="InterPro" id="IPR003779">
    <property type="entry name" value="CMD-like"/>
</dbReference>
<name>F7XKP3_METZD</name>
<feature type="domain" description="Carboxymuconolactone decarboxylase-like" evidence="1">
    <location>
        <begin position="28"/>
        <end position="101"/>
    </location>
</feature>
<dbReference type="AlphaFoldDB" id="F7XKP3"/>
<dbReference type="Proteomes" id="UP000006622">
    <property type="component" value="Chromosome"/>
</dbReference>
<dbReference type="GeneID" id="10822405"/>
<protein>
    <submittedName>
        <fullName evidence="2">Carboxymuconolactone decarboxylase</fullName>
    </submittedName>
</protein>
<evidence type="ECO:0000259" key="1">
    <source>
        <dbReference type="Pfam" id="PF02627"/>
    </source>
</evidence>
<dbReference type="SUPFAM" id="SSF69118">
    <property type="entry name" value="AhpD-like"/>
    <property type="match status" value="1"/>
</dbReference>